<sequence length="166" mass="18900">MQLTFEVGRNLVDILKPQEKMENPQESVGQSGQFSEYGEVRVILVRDEETRDRLRTELGRSSLVLTILQSKGMEFEDVFLFDFLSTSPYSHKFTILEELFEQRHLTDPSPEDRLGPAGWEGEAGKGSEHERGARPERRHNPSAHPGGHVGWIKENIVLCSELKVVL</sequence>
<name>A0A292PM32_9PEZI</name>
<evidence type="ECO:0000313" key="2">
    <source>
        <dbReference type="EMBL" id="CUS07537.1"/>
    </source>
</evidence>
<keyword evidence="3" id="KW-1185">Reference proteome</keyword>
<organism evidence="2 3">
    <name type="scientific">Tuber aestivum</name>
    <name type="common">summer truffle</name>
    <dbReference type="NCBI Taxonomy" id="59557"/>
    <lineage>
        <taxon>Eukaryota</taxon>
        <taxon>Fungi</taxon>
        <taxon>Dikarya</taxon>
        <taxon>Ascomycota</taxon>
        <taxon>Pezizomycotina</taxon>
        <taxon>Pezizomycetes</taxon>
        <taxon>Pezizales</taxon>
        <taxon>Tuberaceae</taxon>
        <taxon>Tuber</taxon>
    </lineage>
</organism>
<dbReference type="EMBL" id="LN891198">
    <property type="protein sequence ID" value="CUS07537.1"/>
    <property type="molecule type" value="Genomic_DNA"/>
</dbReference>
<proteinExistence type="predicted"/>
<evidence type="ECO:0000313" key="3">
    <source>
        <dbReference type="Proteomes" id="UP001412239"/>
    </source>
</evidence>
<evidence type="ECO:0000256" key="1">
    <source>
        <dbReference type="SAM" id="MobiDB-lite"/>
    </source>
</evidence>
<dbReference type="PANTHER" id="PTHR21529">
    <property type="entry name" value="MAMMARY TURMOR VIRUS RECEPTOR HOMOLOG 1, 2 MTVR1, 2"/>
    <property type="match status" value="1"/>
</dbReference>
<dbReference type="PANTHER" id="PTHR21529:SF4">
    <property type="entry name" value="TPR AND ANKYRIN REPEAT-CONTAINING PROTEIN 1"/>
    <property type="match status" value="1"/>
</dbReference>
<gene>
    <name evidence="2" type="ORF">GSTUAT00008366001</name>
</gene>
<dbReference type="AlphaFoldDB" id="A0A292PM32"/>
<feature type="compositionally biased region" description="Basic and acidic residues" evidence="1">
    <location>
        <begin position="122"/>
        <end position="139"/>
    </location>
</feature>
<reference evidence="2" key="1">
    <citation type="submission" date="2015-10" db="EMBL/GenBank/DDBJ databases">
        <authorList>
            <person name="Regsiter A."/>
            <person name="william w."/>
        </authorList>
    </citation>
    <scope>NUCLEOTIDE SEQUENCE</scope>
    <source>
        <strain evidence="2">Montdore</strain>
    </source>
</reference>
<feature type="region of interest" description="Disordered" evidence="1">
    <location>
        <begin position="106"/>
        <end position="146"/>
    </location>
</feature>
<accession>A0A292PM32</accession>
<dbReference type="InterPro" id="IPR039904">
    <property type="entry name" value="TRANK1"/>
</dbReference>
<dbReference type="Proteomes" id="UP001412239">
    <property type="component" value="Unassembled WGS sequence"/>
</dbReference>
<protein>
    <submittedName>
        <fullName evidence="2">Uncharacterized protein</fullName>
    </submittedName>
</protein>